<dbReference type="EMBL" id="CCBN010000006">
    <property type="protein sequence ID" value="CDO54084.1"/>
    <property type="molecule type" value="Genomic_DNA"/>
</dbReference>
<proteinExistence type="predicted"/>
<comment type="caution">
    <text evidence="1">The sequence shown here is derived from an EMBL/GenBank/DDBJ whole genome shotgun (WGS) entry which is preliminary data.</text>
</comment>
<keyword evidence="2" id="KW-1185">Reference proteome</keyword>
<dbReference type="Proteomes" id="UP000242525">
    <property type="component" value="Unassembled WGS sequence"/>
</dbReference>
<accession>A0A0J9XB77</accession>
<dbReference type="AlphaFoldDB" id="A0A0J9XB77"/>
<evidence type="ECO:0000313" key="1">
    <source>
        <dbReference type="EMBL" id="CDO54084.1"/>
    </source>
</evidence>
<gene>
    <name evidence="1" type="ORF">BN980_GECA06s04421g</name>
</gene>
<sequence>MFQTVSVSTEGPPSTETSTALEIETKLDTSTVNNKEKGKANLKRRRLAHIIASPVLALSPVFKRAGERVRNHDAKKDHVSAKNHHAPEKPMSLPKILFKPQSTLADAVHKVPGQTDAAADYGDRVSDESERLSSLVALVTPYLEACLGDIPTVPNPNVTAATDHKSQLEMILESQTSTPITSINALVVEHLLFNFGKLQVREFAQAALPEQVPVSVAQQDQQPQMNPQGNAKFLYSDSDDIGVGGVSSRTHSSAQLEHLTPTSFSSACSTKYIPSSQLLSSNLAARKLDGGFEHDSASTSPYDDVEFLW</sequence>
<reference evidence="1" key="1">
    <citation type="submission" date="2014-03" db="EMBL/GenBank/DDBJ databases">
        <authorList>
            <person name="Casaregola S."/>
        </authorList>
    </citation>
    <scope>NUCLEOTIDE SEQUENCE [LARGE SCALE GENOMIC DNA]</scope>
    <source>
        <strain evidence="1">CLIB 918</strain>
    </source>
</reference>
<evidence type="ECO:0000313" key="2">
    <source>
        <dbReference type="Proteomes" id="UP000242525"/>
    </source>
</evidence>
<protein>
    <submittedName>
        <fullName evidence="1">Uncharacterized protein</fullName>
    </submittedName>
</protein>
<organism evidence="1 2">
    <name type="scientific">Geotrichum candidum</name>
    <name type="common">Oospora lactis</name>
    <name type="synonym">Dipodascus geotrichum</name>
    <dbReference type="NCBI Taxonomy" id="1173061"/>
    <lineage>
        <taxon>Eukaryota</taxon>
        <taxon>Fungi</taxon>
        <taxon>Dikarya</taxon>
        <taxon>Ascomycota</taxon>
        <taxon>Saccharomycotina</taxon>
        <taxon>Dipodascomycetes</taxon>
        <taxon>Dipodascales</taxon>
        <taxon>Dipodascaceae</taxon>
        <taxon>Geotrichum</taxon>
    </lineage>
</organism>
<name>A0A0J9XB77_GEOCN</name>